<evidence type="ECO:0000313" key="5">
    <source>
        <dbReference type="EMBL" id="CAG9312379.1"/>
    </source>
</evidence>
<keyword evidence="6" id="KW-1185">Reference proteome</keyword>
<feature type="transmembrane region" description="Helical" evidence="3">
    <location>
        <begin position="46"/>
        <end position="64"/>
    </location>
</feature>
<dbReference type="PANTHER" id="PTHR43719">
    <property type="entry name" value="TWO-COMPONENT HISTIDINE KINASE"/>
    <property type="match status" value="1"/>
</dbReference>
<dbReference type="InterPro" id="IPR011006">
    <property type="entry name" value="CheY-like_superfamily"/>
</dbReference>
<dbReference type="Proteomes" id="UP001162131">
    <property type="component" value="Unassembled WGS sequence"/>
</dbReference>
<dbReference type="PROSITE" id="PS50110">
    <property type="entry name" value="RESPONSE_REGULATORY"/>
    <property type="match status" value="1"/>
</dbReference>
<dbReference type="SMART" id="SM00448">
    <property type="entry name" value="REC"/>
    <property type="match status" value="1"/>
</dbReference>
<keyword evidence="3" id="KW-0812">Transmembrane</keyword>
<dbReference type="CDD" id="cd17546">
    <property type="entry name" value="REC_hyHK_CKI1_RcsC-like"/>
    <property type="match status" value="1"/>
</dbReference>
<accession>A0AAU9IBH0</accession>
<reference evidence="5" key="1">
    <citation type="submission" date="2021-09" db="EMBL/GenBank/DDBJ databases">
        <authorList>
            <consortium name="AG Swart"/>
            <person name="Singh M."/>
            <person name="Singh A."/>
            <person name="Seah K."/>
            <person name="Emmerich C."/>
        </authorList>
    </citation>
    <scope>NUCLEOTIDE SEQUENCE</scope>
    <source>
        <strain evidence="5">ATCC30299</strain>
    </source>
</reference>
<dbReference type="Gene3D" id="3.40.50.2300">
    <property type="match status" value="1"/>
</dbReference>
<dbReference type="EMBL" id="CAJZBQ010000006">
    <property type="protein sequence ID" value="CAG9312379.1"/>
    <property type="molecule type" value="Genomic_DNA"/>
</dbReference>
<keyword evidence="3" id="KW-1133">Transmembrane helix</keyword>
<dbReference type="InterPro" id="IPR035965">
    <property type="entry name" value="PAS-like_dom_sf"/>
</dbReference>
<evidence type="ECO:0000256" key="1">
    <source>
        <dbReference type="ARBA" id="ARBA00022553"/>
    </source>
</evidence>
<protein>
    <recommendedName>
        <fullName evidence="4">Response regulatory domain-containing protein</fullName>
    </recommendedName>
</protein>
<proteinExistence type="predicted"/>
<gene>
    <name evidence="5" type="ORF">BSTOLATCC_MIC6486</name>
</gene>
<comment type="caution">
    <text evidence="5">The sequence shown here is derived from an EMBL/GenBank/DDBJ whole genome shotgun (WGS) entry which is preliminary data.</text>
</comment>
<dbReference type="InterPro" id="IPR001789">
    <property type="entry name" value="Sig_transdc_resp-reg_receiver"/>
</dbReference>
<feature type="domain" description="Response regulatory" evidence="4">
    <location>
        <begin position="722"/>
        <end position="845"/>
    </location>
</feature>
<dbReference type="GO" id="GO:0000160">
    <property type="term" value="P:phosphorelay signal transduction system"/>
    <property type="evidence" value="ECO:0007669"/>
    <property type="project" value="InterPro"/>
</dbReference>
<evidence type="ECO:0000259" key="4">
    <source>
        <dbReference type="PROSITE" id="PS50110"/>
    </source>
</evidence>
<evidence type="ECO:0000313" key="6">
    <source>
        <dbReference type="Proteomes" id="UP001162131"/>
    </source>
</evidence>
<sequence length="849" mass="97328">MVSPAYQNSNLYYHDQSFEQNINLLFKDSCTEKRYSLDISRAHEDSIAYIFGWLILIVLTLLILGDLTFYEAASFISTCLPWFVARNTSPTIQRILLEIPTFMCLSKIIKTGDFFESFAGFSLSFVFTLNLFSHWTNFLFISLIEILFLYLMNSIKLSGLILAVFTFTFIFSVAEKDFRTLWRIYQSIKKSNSTYYSFFQNLHFAVFIVNSSGNIIHLNKNALKMIAKLHPGTNNFMEIFVQDYHDLIELLIKNAILKGCPGKEEFLCKQHGKDIEFNKNDVLGYSIYAESITWKSENCAMLICTDITDSVNNKALQISLTRAAKPALEAFGRSLGSDIDDSHPQSKENFQEFMTIKYFHCTSLIYQSVFFNSIVLSKDSFSIDDDIQNAIEISYGKAQRKGITVTYQKDQGIPKSVIGDQSMHFYILQTIFAFAIDTALPNSEIYLRAEISSAIGKELCLAYTLSIRTRKFENADLRKIFHVKRTEKNRISMEELVENCLQYGFGIALLDSLLAFLSGQISEASMGEIETDKFTLILKIPYSISDKAPKSKLIRITSNQTYETPLTAKWKPLPESWIDECKQLDNQIIKLRSRHKDSYFAKFEIQALSHIEIEPIQRCSTFSSIEVSDFDENSDLFHKIYVYNSNDIVRLVTFDPAKYETNFQAENPRKVFVNNLINRKIKISSPGSKSPLPDYSQTDTVKIHKFIEKDCQKYKLDPQKMKVLVVDDIENQREIIEAIVNKLFGASYDSAKDGNMAVEMFKSYIDQGFLYQIIFMDVYMPITDGLKATQQIRDIEAQKGAPRTFICGMSGDSELRQKCLNAGMDEFLLKPSSPQDLKRIVEMSKGNKI</sequence>
<dbReference type="Pfam" id="PF00072">
    <property type="entry name" value="Response_reg"/>
    <property type="match status" value="1"/>
</dbReference>
<organism evidence="5 6">
    <name type="scientific">Blepharisma stoltei</name>
    <dbReference type="NCBI Taxonomy" id="1481888"/>
    <lineage>
        <taxon>Eukaryota</taxon>
        <taxon>Sar</taxon>
        <taxon>Alveolata</taxon>
        <taxon>Ciliophora</taxon>
        <taxon>Postciliodesmatophora</taxon>
        <taxon>Heterotrichea</taxon>
        <taxon>Heterotrichida</taxon>
        <taxon>Blepharismidae</taxon>
        <taxon>Blepharisma</taxon>
    </lineage>
</organism>
<dbReference type="InterPro" id="IPR050956">
    <property type="entry name" value="2C_system_His_kinase"/>
</dbReference>
<dbReference type="AlphaFoldDB" id="A0AAU9IBH0"/>
<evidence type="ECO:0000256" key="3">
    <source>
        <dbReference type="SAM" id="Phobius"/>
    </source>
</evidence>
<dbReference type="SUPFAM" id="SSF55785">
    <property type="entry name" value="PYP-like sensor domain (PAS domain)"/>
    <property type="match status" value="1"/>
</dbReference>
<feature type="transmembrane region" description="Helical" evidence="3">
    <location>
        <begin position="195"/>
        <end position="216"/>
    </location>
</feature>
<name>A0AAU9IBH0_9CILI</name>
<keyword evidence="1 2" id="KW-0597">Phosphoprotein</keyword>
<evidence type="ECO:0000256" key="2">
    <source>
        <dbReference type="PROSITE-ProRule" id="PRU00169"/>
    </source>
</evidence>
<dbReference type="PANTHER" id="PTHR43719:SF28">
    <property type="entry name" value="PEROXIDE STRESS-ACTIVATED HISTIDINE KINASE MAK1-RELATED"/>
    <property type="match status" value="1"/>
</dbReference>
<dbReference type="SUPFAM" id="SSF52172">
    <property type="entry name" value="CheY-like"/>
    <property type="match status" value="1"/>
</dbReference>
<keyword evidence="3" id="KW-0472">Membrane</keyword>
<feature type="transmembrane region" description="Helical" evidence="3">
    <location>
        <begin position="157"/>
        <end position="174"/>
    </location>
</feature>
<feature type="modified residue" description="4-aspartylphosphate" evidence="2">
    <location>
        <position position="777"/>
    </location>
</feature>